<keyword evidence="1" id="KW-1185">Reference proteome</keyword>
<evidence type="ECO:0000313" key="1">
    <source>
        <dbReference type="Proteomes" id="UP000887577"/>
    </source>
</evidence>
<dbReference type="WBParaSite" id="PSU_v2.g15380.t1">
    <property type="protein sequence ID" value="PSU_v2.g15380.t1"/>
    <property type="gene ID" value="PSU_v2.g15380"/>
</dbReference>
<reference evidence="2" key="1">
    <citation type="submission" date="2022-11" db="UniProtKB">
        <authorList>
            <consortium name="WormBaseParasite"/>
        </authorList>
    </citation>
    <scope>IDENTIFICATION</scope>
</reference>
<dbReference type="Proteomes" id="UP000887577">
    <property type="component" value="Unplaced"/>
</dbReference>
<evidence type="ECO:0000313" key="2">
    <source>
        <dbReference type="WBParaSite" id="PSU_v2.g15380.t1"/>
    </source>
</evidence>
<name>A0A914Y7X9_9BILA</name>
<sequence length="283" mass="30617">MRCRDGMVCSKVLVNCLRTSEGCRPRGVCVPANANGQPQVDRPDRSTPDVDPCMTMKCGAGSECSVIMPDCIEGAKDCGPKGVCVPTNPRPTRETNPNTDPCAVIKCAAGSECSVIMPSCIEGAKDCGPKGVCVPTNPTPKVPEVASMPPMKDDPIQDIRNNFCMMARCAFGCITTGIKCNEDGTKCEYLGQCAPENFNETSISVCENSTCPKNKKCEEEVVQCFTTPCLPIPRCVDSSSTNSNVCANHKCPENQECQELHLRCNRLIKNCKSFPRCVDKKQQ</sequence>
<organism evidence="1 2">
    <name type="scientific">Panagrolaimus superbus</name>
    <dbReference type="NCBI Taxonomy" id="310955"/>
    <lineage>
        <taxon>Eukaryota</taxon>
        <taxon>Metazoa</taxon>
        <taxon>Ecdysozoa</taxon>
        <taxon>Nematoda</taxon>
        <taxon>Chromadorea</taxon>
        <taxon>Rhabditida</taxon>
        <taxon>Tylenchina</taxon>
        <taxon>Panagrolaimomorpha</taxon>
        <taxon>Panagrolaimoidea</taxon>
        <taxon>Panagrolaimidae</taxon>
        <taxon>Panagrolaimus</taxon>
    </lineage>
</organism>
<proteinExistence type="predicted"/>
<protein>
    <submittedName>
        <fullName evidence="2">Uncharacterized protein</fullName>
    </submittedName>
</protein>
<dbReference type="AlphaFoldDB" id="A0A914Y7X9"/>
<accession>A0A914Y7X9</accession>